<sequence length="400" mass="46624">MSKSKTFSRKELYDLVWSKPMISLAKQFGLSDVGLAKACKKANISRPPRGYWAKLAVGKRVSQQHLLNREPGMSNEVTIGGSHYDNHYDRRTDAKILNSNPIPPTFDETIDEVKAKTEARFKKITMPRFPENAHHVIRRLLEKDEERRAKHLASSYPFDWDKPIFDEPFEKRRLKILNAIFTALEIAGMKPTIRNTKARELSVQVNDTIVEIWLEDTSVKPKRYTRDSIVPKGKTGNLCLVIFRGGPAENIRRFWEDNKEDGKLEKRLRDIVVSIIVAGEEQYRESCQWRYKRDIERKESLIKEILKRKEEAARKEQDRKVAIEEARIDRLLSDADAMRKASEIRQYIDNVITLWKERKIGVAFEEITRWKSWAEAQADRIDPVKSGKFLESLSNLNKEN</sequence>
<accession>A0ABY4W856</accession>
<feature type="coiled-coil region" evidence="1">
    <location>
        <begin position="295"/>
        <end position="326"/>
    </location>
</feature>
<evidence type="ECO:0000256" key="1">
    <source>
        <dbReference type="SAM" id="Coils"/>
    </source>
</evidence>
<name>A0ABY4W856_9PROT</name>
<evidence type="ECO:0000313" key="3">
    <source>
        <dbReference type="Proteomes" id="UP001056291"/>
    </source>
</evidence>
<dbReference type="EMBL" id="CP098747">
    <property type="protein sequence ID" value="USG61459.1"/>
    <property type="molecule type" value="Genomic_DNA"/>
</dbReference>
<gene>
    <name evidence="2" type="ORF">NBZ79_00525</name>
</gene>
<reference evidence="2" key="1">
    <citation type="submission" date="2022-06" db="EMBL/GenBank/DDBJ databases">
        <title>Sneathiella actinostolidae sp. nov., isolated from a sea anemonein the Western Pacific Ocean.</title>
        <authorList>
            <person name="Wei M.J."/>
        </authorList>
    </citation>
    <scope>NUCLEOTIDE SEQUENCE</scope>
    <source>
        <strain evidence="2">PHK-P5</strain>
    </source>
</reference>
<evidence type="ECO:0000313" key="2">
    <source>
        <dbReference type="EMBL" id="USG61459.1"/>
    </source>
</evidence>
<keyword evidence="3" id="KW-1185">Reference proteome</keyword>
<proteinExistence type="predicted"/>
<dbReference type="Proteomes" id="UP001056291">
    <property type="component" value="Chromosome"/>
</dbReference>
<organism evidence="2 3">
    <name type="scientific">Sneathiella marina</name>
    <dbReference type="NCBI Taxonomy" id="2950108"/>
    <lineage>
        <taxon>Bacteria</taxon>
        <taxon>Pseudomonadati</taxon>
        <taxon>Pseudomonadota</taxon>
        <taxon>Alphaproteobacteria</taxon>
        <taxon>Sneathiellales</taxon>
        <taxon>Sneathiellaceae</taxon>
        <taxon>Sneathiella</taxon>
    </lineage>
</organism>
<keyword evidence="1" id="KW-0175">Coiled coil</keyword>
<protein>
    <submittedName>
        <fullName evidence="2">Uncharacterized protein</fullName>
    </submittedName>
</protein>
<dbReference type="RefSeq" id="WP_251934503.1">
    <property type="nucleotide sequence ID" value="NZ_CP098747.1"/>
</dbReference>